<dbReference type="InterPro" id="IPR012373">
    <property type="entry name" value="Ferrdict_sens_TM"/>
</dbReference>
<dbReference type="RefSeq" id="WP_341838242.1">
    <property type="nucleotide sequence ID" value="NZ_CP149822.1"/>
</dbReference>
<sequence>MEDNMYTRWLLVRRILGQITPGESLELDAILESDPDARALRDELQSIPPEELQEAFSSFDVHTGLLDVYDREQDMRRRRRNTIVRSILGTAAAALVAGAVWFTWLSPGTQIEQAPLATGNPDGSASLVLEDGTTISLADTGLQKHNGTAASFTNNNRVLELGGDQSPSEGWTTLVVPARLDYQVKLSDGSTVWLNSRSRLRFRFEQGKQREVFLEAGEAFFKVQGDAKNPFTVHTPEGDVLVLGTEFNVNTYSEKRMVASLVSGKVAIRHGVDRIELHPGHQALVNAGETITVEDFDPARTLSWREGVHYFDNVAINEISVMLDRWFNVDLVIDSPDVGSQRFVGRLDRNKPIQDFVNAINLTGEVTFYWKGNKLHVK</sequence>
<proteinExistence type="predicted"/>
<gene>
    <name evidence="4" type="ORF">WJU16_10355</name>
</gene>
<dbReference type="InterPro" id="IPR032508">
    <property type="entry name" value="FecR_C"/>
</dbReference>
<dbReference type="Pfam" id="PF04773">
    <property type="entry name" value="FecR"/>
    <property type="match status" value="1"/>
</dbReference>
<dbReference type="Pfam" id="PF16344">
    <property type="entry name" value="FecR_C"/>
    <property type="match status" value="1"/>
</dbReference>
<dbReference type="PIRSF" id="PIRSF018266">
    <property type="entry name" value="FecR"/>
    <property type="match status" value="1"/>
</dbReference>
<dbReference type="Proteomes" id="UP001485459">
    <property type="component" value="Chromosome"/>
</dbReference>
<name>A0ABZ2YVE7_9BACT</name>
<dbReference type="Gene3D" id="3.55.50.30">
    <property type="match status" value="1"/>
</dbReference>
<evidence type="ECO:0000313" key="4">
    <source>
        <dbReference type="EMBL" id="WZN43433.1"/>
    </source>
</evidence>
<evidence type="ECO:0000313" key="5">
    <source>
        <dbReference type="Proteomes" id="UP001485459"/>
    </source>
</evidence>
<feature type="transmembrane region" description="Helical" evidence="1">
    <location>
        <begin position="83"/>
        <end position="104"/>
    </location>
</feature>
<accession>A0ABZ2YVE7</accession>
<keyword evidence="1" id="KW-0472">Membrane</keyword>
<evidence type="ECO:0000256" key="1">
    <source>
        <dbReference type="SAM" id="Phobius"/>
    </source>
</evidence>
<dbReference type="PANTHER" id="PTHR30273:SF2">
    <property type="entry name" value="PROTEIN FECR"/>
    <property type="match status" value="1"/>
</dbReference>
<dbReference type="Gene3D" id="2.60.120.1440">
    <property type="match status" value="1"/>
</dbReference>
<feature type="domain" description="FecR protein" evidence="2">
    <location>
        <begin position="183"/>
        <end position="266"/>
    </location>
</feature>
<dbReference type="EMBL" id="CP149822">
    <property type="protein sequence ID" value="WZN43433.1"/>
    <property type="molecule type" value="Genomic_DNA"/>
</dbReference>
<evidence type="ECO:0000259" key="2">
    <source>
        <dbReference type="Pfam" id="PF04773"/>
    </source>
</evidence>
<protein>
    <submittedName>
        <fullName evidence="4">FecR domain-containing protein</fullName>
    </submittedName>
</protein>
<organism evidence="4 5">
    <name type="scientific">Chitinophaga pollutisoli</name>
    <dbReference type="NCBI Taxonomy" id="3133966"/>
    <lineage>
        <taxon>Bacteria</taxon>
        <taxon>Pseudomonadati</taxon>
        <taxon>Bacteroidota</taxon>
        <taxon>Chitinophagia</taxon>
        <taxon>Chitinophagales</taxon>
        <taxon>Chitinophagaceae</taxon>
        <taxon>Chitinophaga</taxon>
    </lineage>
</organism>
<keyword evidence="5" id="KW-1185">Reference proteome</keyword>
<dbReference type="InterPro" id="IPR006860">
    <property type="entry name" value="FecR"/>
</dbReference>
<dbReference type="PANTHER" id="PTHR30273">
    <property type="entry name" value="PERIPLASMIC SIGNAL SENSOR AND SIGMA FACTOR ACTIVATOR FECR-RELATED"/>
    <property type="match status" value="1"/>
</dbReference>
<reference evidence="5" key="1">
    <citation type="submission" date="2024-03" db="EMBL/GenBank/DDBJ databases">
        <title>Chitinophaga horti sp. nov., isolated from garden soil.</title>
        <authorList>
            <person name="Lee D.S."/>
            <person name="Han D.M."/>
            <person name="Baek J.H."/>
            <person name="Choi D.G."/>
            <person name="Jeon J.H."/>
            <person name="Jeon C.O."/>
        </authorList>
    </citation>
    <scope>NUCLEOTIDE SEQUENCE [LARGE SCALE GENOMIC DNA]</scope>
    <source>
        <strain evidence="5">GPA1</strain>
    </source>
</reference>
<keyword evidence="1" id="KW-1133">Transmembrane helix</keyword>
<keyword evidence="1" id="KW-0812">Transmembrane</keyword>
<feature type="domain" description="Protein FecR C-terminal" evidence="3">
    <location>
        <begin position="310"/>
        <end position="376"/>
    </location>
</feature>
<evidence type="ECO:0000259" key="3">
    <source>
        <dbReference type="Pfam" id="PF16344"/>
    </source>
</evidence>